<feature type="domain" description="POTRA" evidence="9">
    <location>
        <begin position="72"/>
        <end position="140"/>
    </location>
</feature>
<dbReference type="GO" id="GO:0005886">
    <property type="term" value="C:plasma membrane"/>
    <property type="evidence" value="ECO:0007669"/>
    <property type="project" value="TreeGrafter"/>
</dbReference>
<name>A0A9X1NEA1_9ACTN</name>
<gene>
    <name evidence="10" type="ORF">LR394_11250</name>
</gene>
<evidence type="ECO:0000256" key="5">
    <source>
        <dbReference type="ARBA" id="ARBA00022989"/>
    </source>
</evidence>
<keyword evidence="11" id="KW-1185">Reference proteome</keyword>
<dbReference type="EMBL" id="JAJOMB010000005">
    <property type="protein sequence ID" value="MCD5311478.1"/>
    <property type="molecule type" value="Genomic_DNA"/>
</dbReference>
<keyword evidence="4 8" id="KW-0812">Transmembrane</keyword>
<comment type="caution">
    <text evidence="10">The sequence shown here is derived from an EMBL/GenBank/DDBJ whole genome shotgun (WGS) entry which is preliminary data.</text>
</comment>
<evidence type="ECO:0000256" key="7">
    <source>
        <dbReference type="ARBA" id="ARBA00023306"/>
    </source>
</evidence>
<evidence type="ECO:0000313" key="11">
    <source>
        <dbReference type="Proteomes" id="UP001138997"/>
    </source>
</evidence>
<reference evidence="10" key="1">
    <citation type="submission" date="2021-11" db="EMBL/GenBank/DDBJ databases">
        <title>Streptomyces corallinus and Kineosporia corallina sp. nov., two new coral-derived marine actinobacteria.</title>
        <authorList>
            <person name="Buangrab K."/>
            <person name="Sutthacheep M."/>
            <person name="Yeemin T."/>
            <person name="Harunari E."/>
            <person name="Igarashi Y."/>
            <person name="Sripreechasak P."/>
            <person name="Kanchanasin P."/>
            <person name="Tanasupawat S."/>
            <person name="Phongsopitanun W."/>
        </authorList>
    </citation>
    <scope>NUCLEOTIDE SEQUENCE</scope>
    <source>
        <strain evidence="10">JCM 31032</strain>
    </source>
</reference>
<keyword evidence="3" id="KW-0132">Cell division</keyword>
<evidence type="ECO:0000313" key="10">
    <source>
        <dbReference type="EMBL" id="MCD5311478.1"/>
    </source>
</evidence>
<dbReference type="PANTHER" id="PTHR37820:SF1">
    <property type="entry name" value="CELL DIVISION PROTEIN FTSQ"/>
    <property type="match status" value="1"/>
</dbReference>
<dbReference type="RefSeq" id="WP_231440706.1">
    <property type="nucleotide sequence ID" value="NZ_JAJOMB010000005.1"/>
</dbReference>
<proteinExistence type="predicted"/>
<keyword evidence="6 8" id="KW-0472">Membrane</keyword>
<comment type="subcellular location">
    <subcellularLocation>
        <location evidence="1">Membrane</location>
    </subcellularLocation>
</comment>
<evidence type="ECO:0000256" key="2">
    <source>
        <dbReference type="ARBA" id="ARBA00022475"/>
    </source>
</evidence>
<keyword evidence="7" id="KW-0131">Cell cycle</keyword>
<dbReference type="PROSITE" id="PS51779">
    <property type="entry name" value="POTRA"/>
    <property type="match status" value="1"/>
</dbReference>
<feature type="transmembrane region" description="Helical" evidence="8">
    <location>
        <begin position="50"/>
        <end position="72"/>
    </location>
</feature>
<dbReference type="Gene3D" id="3.10.20.310">
    <property type="entry name" value="membrane protein fhac"/>
    <property type="match status" value="1"/>
</dbReference>
<evidence type="ECO:0000256" key="4">
    <source>
        <dbReference type="ARBA" id="ARBA00022692"/>
    </source>
</evidence>
<dbReference type="InterPro" id="IPR050487">
    <property type="entry name" value="FtsQ_DivIB"/>
</dbReference>
<keyword evidence="2" id="KW-1003">Cell membrane</keyword>
<dbReference type="InterPro" id="IPR005548">
    <property type="entry name" value="Cell_div_FtsQ/DivIB_C"/>
</dbReference>
<evidence type="ECO:0000256" key="6">
    <source>
        <dbReference type="ARBA" id="ARBA00023136"/>
    </source>
</evidence>
<sequence>MAKAKAKRTVTASRSAGLAAAPVRTRSVVSKTSAQRFAARARARRRRQTLIAVTTVIAVTAGVWAVIFSPWATVNQVQIAGLDRVSESEVRAVAETELGHSLLLARTGEIGAQVGKLRLVKDVEVSRSWPGVLQVEVNERRPVAALPSSRVAGNSTAGESTGPMLMMQLVDDEGVVIETRPAKNVPAGVPQIEVELGHKNSVANLRGVLAVREGLPENLSSRLKAIGTSSPDGIWLRLSAPLKNAGNRTVLVQWGDAEQGEQKATVLTALLKQKAKSYDVRAPEMPSTAS</sequence>
<accession>A0A9X1NEA1</accession>
<dbReference type="InterPro" id="IPR034746">
    <property type="entry name" value="POTRA"/>
</dbReference>
<organism evidence="10 11">
    <name type="scientific">Kineosporia babensis</name>
    <dbReference type="NCBI Taxonomy" id="499548"/>
    <lineage>
        <taxon>Bacteria</taxon>
        <taxon>Bacillati</taxon>
        <taxon>Actinomycetota</taxon>
        <taxon>Actinomycetes</taxon>
        <taxon>Kineosporiales</taxon>
        <taxon>Kineosporiaceae</taxon>
        <taxon>Kineosporia</taxon>
    </lineage>
</organism>
<dbReference type="Pfam" id="PF08478">
    <property type="entry name" value="POTRA_1"/>
    <property type="match status" value="1"/>
</dbReference>
<keyword evidence="5 8" id="KW-1133">Transmembrane helix</keyword>
<evidence type="ECO:0000256" key="1">
    <source>
        <dbReference type="ARBA" id="ARBA00004370"/>
    </source>
</evidence>
<dbReference type="PANTHER" id="PTHR37820">
    <property type="entry name" value="CELL DIVISION PROTEIN DIVIB"/>
    <property type="match status" value="1"/>
</dbReference>
<dbReference type="InterPro" id="IPR013685">
    <property type="entry name" value="POTRA_FtsQ_type"/>
</dbReference>
<evidence type="ECO:0000256" key="8">
    <source>
        <dbReference type="SAM" id="Phobius"/>
    </source>
</evidence>
<protein>
    <submittedName>
        <fullName evidence="10">FtsQ-type POTRA domain-containing protein</fullName>
    </submittedName>
</protein>
<dbReference type="AlphaFoldDB" id="A0A9X1NEA1"/>
<evidence type="ECO:0000259" key="9">
    <source>
        <dbReference type="PROSITE" id="PS51779"/>
    </source>
</evidence>
<dbReference type="Proteomes" id="UP001138997">
    <property type="component" value="Unassembled WGS sequence"/>
</dbReference>
<dbReference type="Pfam" id="PF03799">
    <property type="entry name" value="FtsQ_DivIB_C"/>
    <property type="match status" value="1"/>
</dbReference>
<evidence type="ECO:0000256" key="3">
    <source>
        <dbReference type="ARBA" id="ARBA00022618"/>
    </source>
</evidence>
<dbReference type="GO" id="GO:0051301">
    <property type="term" value="P:cell division"/>
    <property type="evidence" value="ECO:0007669"/>
    <property type="project" value="UniProtKB-KW"/>
</dbReference>